<reference evidence="2 3" key="1">
    <citation type="journal article" date="2015" name="Nature">
        <title>rRNA introns, odd ribosomes, and small enigmatic genomes across a large radiation of phyla.</title>
        <authorList>
            <person name="Brown C.T."/>
            <person name="Hug L.A."/>
            <person name="Thomas B.C."/>
            <person name="Sharon I."/>
            <person name="Castelle C.J."/>
            <person name="Singh A."/>
            <person name="Wilkins M.J."/>
            <person name="Williams K.H."/>
            <person name="Banfield J.F."/>
        </authorList>
    </citation>
    <scope>NUCLEOTIDE SEQUENCE [LARGE SCALE GENOMIC DNA]</scope>
</reference>
<dbReference type="AlphaFoldDB" id="A0A0G1NPN1"/>
<dbReference type="InterPro" id="IPR036895">
    <property type="entry name" value="Uracil-DNA_glycosylase-like_sf"/>
</dbReference>
<evidence type="ECO:0000313" key="3">
    <source>
        <dbReference type="Proteomes" id="UP000034107"/>
    </source>
</evidence>
<sequence>MKRAIFIGQAMPKIKKDPHDWSSLNAWLYTIGITDQIIKDNFFYSALVDYFPGLKGHSHRIPTPQEITKERDRLEYTMKSFSPEIVVPIGRLSIAHCLSQDVQPLIGIIGKAFLADPYKLLDRELPIVPLPHPSGASTWHYKKENKMLLTKALQLLKRNLLLI</sequence>
<comment type="caution">
    <text evidence="2">The sequence shown here is derived from an EMBL/GenBank/DDBJ whole genome shotgun (WGS) entry which is preliminary data.</text>
</comment>
<feature type="domain" description="Uracil-DNA glycosylase-like" evidence="1">
    <location>
        <begin position="23"/>
        <end position="156"/>
    </location>
</feature>
<dbReference type="Gene3D" id="3.40.470.10">
    <property type="entry name" value="Uracil-DNA glycosylase-like domain"/>
    <property type="match status" value="1"/>
</dbReference>
<dbReference type="Pfam" id="PF03167">
    <property type="entry name" value="UDG"/>
    <property type="match status" value="1"/>
</dbReference>
<evidence type="ECO:0000313" key="2">
    <source>
        <dbReference type="EMBL" id="KKU22386.1"/>
    </source>
</evidence>
<gene>
    <name evidence="2" type="ORF">UX31_C0003G0052</name>
</gene>
<accession>A0A0G1NPN1</accession>
<dbReference type="InterPro" id="IPR005122">
    <property type="entry name" value="Uracil-DNA_glycosylase-like"/>
</dbReference>
<dbReference type="SUPFAM" id="SSF52141">
    <property type="entry name" value="Uracil-DNA glycosylase-like"/>
    <property type="match status" value="1"/>
</dbReference>
<dbReference type="EMBL" id="LCLS01000003">
    <property type="protein sequence ID" value="KKU22386.1"/>
    <property type="molecule type" value="Genomic_DNA"/>
</dbReference>
<dbReference type="Proteomes" id="UP000034107">
    <property type="component" value="Unassembled WGS sequence"/>
</dbReference>
<dbReference type="PATRIC" id="fig|1618732.3.peg.163"/>
<name>A0A0G1NPN1_9BACT</name>
<evidence type="ECO:0000259" key="1">
    <source>
        <dbReference type="Pfam" id="PF03167"/>
    </source>
</evidence>
<organism evidence="2 3">
    <name type="scientific">Candidatus Nomurabacteria bacterium GW2011_GWA1_46_11</name>
    <dbReference type="NCBI Taxonomy" id="1618732"/>
    <lineage>
        <taxon>Bacteria</taxon>
        <taxon>Candidatus Nomuraibacteriota</taxon>
    </lineage>
</organism>
<protein>
    <submittedName>
        <fullName evidence="2">Uracil-DNA glycosylase, family 4</fullName>
    </submittedName>
</protein>
<proteinExistence type="predicted"/>